<name>A0A1C6VLP8_9ACTN</name>
<keyword evidence="5" id="KW-1185">Reference proteome</keyword>
<evidence type="ECO:0000313" key="3">
    <source>
        <dbReference type="EMBL" id="WSA30567.1"/>
    </source>
</evidence>
<evidence type="ECO:0000313" key="4">
    <source>
        <dbReference type="Proteomes" id="UP000199343"/>
    </source>
</evidence>
<feature type="chain" id="PRO_5008748927" description="Secreted protein" evidence="1">
    <location>
        <begin position="24"/>
        <end position="176"/>
    </location>
</feature>
<evidence type="ECO:0008006" key="6">
    <source>
        <dbReference type="Google" id="ProtNLM"/>
    </source>
</evidence>
<gene>
    <name evidence="2" type="ORF">GA0070608_3449</name>
    <name evidence="3" type="ORF">OIE14_20570</name>
</gene>
<organism evidence="2 4">
    <name type="scientific">Micromonospora peucetia</name>
    <dbReference type="NCBI Taxonomy" id="47871"/>
    <lineage>
        <taxon>Bacteria</taxon>
        <taxon>Bacillati</taxon>
        <taxon>Actinomycetota</taxon>
        <taxon>Actinomycetes</taxon>
        <taxon>Micromonosporales</taxon>
        <taxon>Micromonosporaceae</taxon>
        <taxon>Micromonospora</taxon>
    </lineage>
</organism>
<dbReference type="RefSeq" id="WP_141719480.1">
    <property type="nucleotide sequence ID" value="NZ_CP109071.1"/>
</dbReference>
<evidence type="ECO:0000313" key="2">
    <source>
        <dbReference type="EMBL" id="SCL67167.1"/>
    </source>
</evidence>
<keyword evidence="1" id="KW-0732">Signal</keyword>
<sequence length="176" mass="18512">MLRRTAIVGIALLATLAGTGAMAAPAHAWDVICPIGDECGGGGDPGTGPGVPPPAPAYTLQGVIQHEGEEHQGAWPLRQGRVKIRGYSRFANSSNDRVDANYINVRCSATVLGYTNNDYDAENNGALVDVHFKSPMVPVSGVPVQSRTVTVTCIHYAEKNGVSYDATSTAQFVISE</sequence>
<dbReference type="Proteomes" id="UP000199343">
    <property type="component" value="Unassembled WGS sequence"/>
</dbReference>
<dbReference type="EMBL" id="FMIC01000002">
    <property type="protein sequence ID" value="SCL67167.1"/>
    <property type="molecule type" value="Genomic_DNA"/>
</dbReference>
<dbReference type="OrthoDB" id="5996970at2"/>
<dbReference type="EMBL" id="CP109071">
    <property type="protein sequence ID" value="WSA30567.1"/>
    <property type="molecule type" value="Genomic_DNA"/>
</dbReference>
<proteinExistence type="predicted"/>
<dbReference type="STRING" id="47871.GA0070608_3449"/>
<feature type="signal peptide" evidence="1">
    <location>
        <begin position="1"/>
        <end position="23"/>
    </location>
</feature>
<evidence type="ECO:0000313" key="5">
    <source>
        <dbReference type="Proteomes" id="UP001334804"/>
    </source>
</evidence>
<reference evidence="3 5" key="2">
    <citation type="submission" date="2022-10" db="EMBL/GenBank/DDBJ databases">
        <title>The complete genomes of actinobacterial strains from the NBC collection.</title>
        <authorList>
            <person name="Joergensen T.S."/>
            <person name="Alvarez Arevalo M."/>
            <person name="Sterndorff E.B."/>
            <person name="Faurdal D."/>
            <person name="Vuksanovic O."/>
            <person name="Mourched A.-S."/>
            <person name="Charusanti P."/>
            <person name="Shaw S."/>
            <person name="Blin K."/>
            <person name="Weber T."/>
        </authorList>
    </citation>
    <scope>NUCLEOTIDE SEQUENCE [LARGE SCALE GENOMIC DNA]</scope>
    <source>
        <strain evidence="3 5">NBC 01809</strain>
    </source>
</reference>
<evidence type="ECO:0000256" key="1">
    <source>
        <dbReference type="SAM" id="SignalP"/>
    </source>
</evidence>
<accession>A0A1C6VLP8</accession>
<protein>
    <recommendedName>
        <fullName evidence="6">Secreted protein</fullName>
    </recommendedName>
</protein>
<dbReference type="AlphaFoldDB" id="A0A1C6VLP8"/>
<reference evidence="2 4" key="1">
    <citation type="submission" date="2016-06" db="EMBL/GenBank/DDBJ databases">
        <authorList>
            <person name="Kjaerup R.B."/>
            <person name="Dalgaard T.S."/>
            <person name="Juul-Madsen H.R."/>
        </authorList>
    </citation>
    <scope>NUCLEOTIDE SEQUENCE [LARGE SCALE GENOMIC DNA]</scope>
    <source>
        <strain evidence="2 4">DSM 43363</strain>
    </source>
</reference>
<dbReference type="Proteomes" id="UP001334804">
    <property type="component" value="Chromosome"/>
</dbReference>